<feature type="compositionally biased region" description="Polar residues" evidence="1">
    <location>
        <begin position="132"/>
        <end position="141"/>
    </location>
</feature>
<sequence>MSSKVLPPANGKKLWRVKKTQPSRHSSISSSSSTPSNASLNSIQTSMECLNNSLKIAAAASKFTIKRPPLRRPKNRPGKPKDFVFVDLSPVQSEDSTNDEETKKVVKPVSPATSRRSSSIASVSSEPPATPMTANTSMNSINDMPMPVNNMIAGPAMPQQYQLSNNNEGFGLPSPVESLDDFLISEFDLWDNNWESIVPPQQQQPAQPQPIPEQIPQQQQQPQQQQSFQEFLDIVLIVQQQQEQIQQLQQQLQQITTIPSPSSSSPSNVASSISVSTNKYIDFSF</sequence>
<dbReference type="AlphaFoldDB" id="A0A367YJ71"/>
<gene>
    <name evidence="2" type="ORF">Cantr_00955</name>
</gene>
<organism evidence="2 3">
    <name type="scientific">Candida viswanathii</name>
    <dbReference type="NCBI Taxonomy" id="5486"/>
    <lineage>
        <taxon>Eukaryota</taxon>
        <taxon>Fungi</taxon>
        <taxon>Dikarya</taxon>
        <taxon>Ascomycota</taxon>
        <taxon>Saccharomycotina</taxon>
        <taxon>Pichiomycetes</taxon>
        <taxon>Debaryomycetaceae</taxon>
        <taxon>Candida/Lodderomyces clade</taxon>
        <taxon>Candida</taxon>
    </lineage>
</organism>
<dbReference type="EMBL" id="QLNQ01000021">
    <property type="protein sequence ID" value="RCK65032.1"/>
    <property type="molecule type" value="Genomic_DNA"/>
</dbReference>
<reference evidence="2 3" key="1">
    <citation type="submission" date="2018-06" db="EMBL/GenBank/DDBJ databases">
        <title>Whole genome sequencing of Candida tropicalis (genome annotated by CSBL at Korea University).</title>
        <authorList>
            <person name="Ahn J."/>
        </authorList>
    </citation>
    <scope>NUCLEOTIDE SEQUENCE [LARGE SCALE GENOMIC DNA]</scope>
    <source>
        <strain evidence="2 3">ATCC 20962</strain>
    </source>
</reference>
<dbReference type="Proteomes" id="UP000253472">
    <property type="component" value="Unassembled WGS sequence"/>
</dbReference>
<feature type="region of interest" description="Disordered" evidence="1">
    <location>
        <begin position="1"/>
        <end position="40"/>
    </location>
</feature>
<dbReference type="OrthoDB" id="4025787at2759"/>
<keyword evidence="3" id="KW-1185">Reference proteome</keyword>
<evidence type="ECO:0000313" key="3">
    <source>
        <dbReference type="Proteomes" id="UP000253472"/>
    </source>
</evidence>
<feature type="compositionally biased region" description="Low complexity" evidence="1">
    <location>
        <begin position="108"/>
        <end position="125"/>
    </location>
</feature>
<feature type="compositionally biased region" description="Basic residues" evidence="1">
    <location>
        <begin position="64"/>
        <end position="78"/>
    </location>
</feature>
<proteinExistence type="predicted"/>
<feature type="region of interest" description="Disordered" evidence="1">
    <location>
        <begin position="199"/>
        <end position="224"/>
    </location>
</feature>
<comment type="caution">
    <text evidence="2">The sequence shown here is derived from an EMBL/GenBank/DDBJ whole genome shotgun (WGS) entry which is preliminary data.</text>
</comment>
<accession>A0A367YJ71</accession>
<feature type="compositionally biased region" description="Basic residues" evidence="1">
    <location>
        <begin position="13"/>
        <end position="22"/>
    </location>
</feature>
<feature type="region of interest" description="Disordered" evidence="1">
    <location>
        <begin position="62"/>
        <end position="141"/>
    </location>
</feature>
<feature type="compositionally biased region" description="Low complexity" evidence="1">
    <location>
        <begin position="214"/>
        <end position="224"/>
    </location>
</feature>
<feature type="compositionally biased region" description="Low complexity" evidence="1">
    <location>
        <begin position="23"/>
        <end position="40"/>
    </location>
</feature>
<evidence type="ECO:0000313" key="2">
    <source>
        <dbReference type="EMBL" id="RCK65032.1"/>
    </source>
</evidence>
<evidence type="ECO:0000256" key="1">
    <source>
        <dbReference type="SAM" id="MobiDB-lite"/>
    </source>
</evidence>
<name>A0A367YJ71_9ASCO</name>
<dbReference type="STRING" id="5486.A0A367YJ71"/>
<protein>
    <submittedName>
        <fullName evidence="2">Uncharacterized protein</fullName>
    </submittedName>
</protein>